<comment type="caution">
    <text evidence="1">The sequence shown here is derived from an EMBL/GenBank/DDBJ whole genome shotgun (WGS) entry which is preliminary data.</text>
</comment>
<gene>
    <name evidence="1" type="ORF">ENO26_10890</name>
</gene>
<name>A0A7J2U6Q8_9CREN</name>
<protein>
    <submittedName>
        <fullName evidence="1">Uncharacterized protein</fullName>
    </submittedName>
</protein>
<dbReference type="EMBL" id="DSEU01000075">
    <property type="protein sequence ID" value="HEM68045.1"/>
    <property type="molecule type" value="Genomic_DNA"/>
</dbReference>
<proteinExistence type="predicted"/>
<organism evidence="1">
    <name type="scientific">Ignisphaera aggregans</name>
    <dbReference type="NCBI Taxonomy" id="334771"/>
    <lineage>
        <taxon>Archaea</taxon>
        <taxon>Thermoproteota</taxon>
        <taxon>Thermoprotei</taxon>
        <taxon>Desulfurococcales</taxon>
        <taxon>Desulfurococcaceae</taxon>
        <taxon>Ignisphaera</taxon>
    </lineage>
</organism>
<dbReference type="AlphaFoldDB" id="A0A7J2U6Q8"/>
<evidence type="ECO:0000313" key="1">
    <source>
        <dbReference type="EMBL" id="HEM68045.1"/>
    </source>
</evidence>
<sequence>MGVLRLSQASIATALVLAIAVAALAGTAISVVLAPKPIQVGSLEVGTGSAPNCITIELRSSSFLLNGTMFSGHIIIGFGGEFKSIHLNDVVKQGGRATICFSEGVRRELARLREIYRNVSIDLSDKGFVEGLSADDVVSRLGRKYASITIPTVSVTLWMYDSKGFSYVYTATISSIHFYMSKGLRYIDAFKHGLKDPMAVVREGVTVSIPPIDKLYPYLARFNITPIVEKIEKQLNLTNSEVSPKPRFNIASSGAYIDPDGYIYNYWLYPTTPPQFWMDRVTVVTQGVGEDYIDYWTWQYFISLYGSAYLFSKSKFPTPDSVRNFLNGATSGECFHEGAKSMYFVLNYCLNPGYYTLNWIHTLSPGTTFTFYKPYVISIVATTTPPDMIIKLDYASANGGYDQVGVTFMGALIWGYNELWVQVNPGSLWFVLPQFYNSGYRYGAIIIPSDIYYYGDVLLLTYDIRSYNNDYWIAIPIATIIPFYTEDFEYPASTWAISFYDINGNCKKDCEYVGNIVSHISTVLRSINVEEYVLWSSYYYQIPVETWQHIDSSNTGQTYVGSNYPLAATAFGIFTNLLSMLFEKAIEYWVGDTVSATLGGFIINFISFTDITINLSASVYRFDITRESEYPYAIPITIEKLTLENKVDAYYQINKMPLCVEYIVEIGYISAPPGAT</sequence>
<accession>A0A7J2U6Q8</accession>
<reference evidence="1" key="1">
    <citation type="journal article" date="2020" name="mSystems">
        <title>Genome- and Community-Level Interaction Insights into Carbon Utilization and Element Cycling Functions of Hydrothermarchaeota in Hydrothermal Sediment.</title>
        <authorList>
            <person name="Zhou Z."/>
            <person name="Liu Y."/>
            <person name="Xu W."/>
            <person name="Pan J."/>
            <person name="Luo Z.H."/>
            <person name="Li M."/>
        </authorList>
    </citation>
    <scope>NUCLEOTIDE SEQUENCE [LARGE SCALE GENOMIC DNA]</scope>
    <source>
        <strain evidence="1">SpSt-125</strain>
    </source>
</reference>